<dbReference type="OrthoDB" id="2941850at2"/>
<name>A0A7X2Z273_9BACL</name>
<evidence type="ECO:0000256" key="1">
    <source>
        <dbReference type="SAM" id="Coils"/>
    </source>
</evidence>
<evidence type="ECO:0000313" key="3">
    <source>
        <dbReference type="Proteomes" id="UP000447876"/>
    </source>
</evidence>
<keyword evidence="1" id="KW-0175">Coiled coil</keyword>
<reference evidence="2 3" key="1">
    <citation type="submission" date="2019-11" db="EMBL/GenBank/DDBJ databases">
        <title>Draft genome sequences of five Paenibacillus species of dairy origin.</title>
        <authorList>
            <person name="Olajide A.M."/>
            <person name="Chen S."/>
            <person name="Lapointe G."/>
        </authorList>
    </citation>
    <scope>NUCLEOTIDE SEQUENCE [LARGE SCALE GENOMIC DNA]</scope>
    <source>
        <strain evidence="2 3">12CR55</strain>
    </source>
</reference>
<dbReference type="EMBL" id="WNZW01000003">
    <property type="protein sequence ID" value="MUG45521.1"/>
    <property type="molecule type" value="Genomic_DNA"/>
</dbReference>
<proteinExistence type="predicted"/>
<evidence type="ECO:0000313" key="2">
    <source>
        <dbReference type="EMBL" id="MUG45521.1"/>
    </source>
</evidence>
<protein>
    <submittedName>
        <fullName evidence="2">Uncharacterized protein</fullName>
    </submittedName>
</protein>
<sequence>MDLQITGTVKYNGDWKKSGDEIRKVDDEVGKMLVAAEVAKEIEPLEEDDAGGDELKELRDRAKALGVSNAGRLGEAKLKEGISEKEAEQLAELRKRAAELGIKSVDEKDAETLAAEIAAAEQK</sequence>
<dbReference type="Proteomes" id="UP000447876">
    <property type="component" value="Unassembled WGS sequence"/>
</dbReference>
<organism evidence="2 3">
    <name type="scientific">Paenibacillus woosongensis</name>
    <dbReference type="NCBI Taxonomy" id="307580"/>
    <lineage>
        <taxon>Bacteria</taxon>
        <taxon>Bacillati</taxon>
        <taxon>Bacillota</taxon>
        <taxon>Bacilli</taxon>
        <taxon>Bacillales</taxon>
        <taxon>Paenibacillaceae</taxon>
        <taxon>Paenibacillus</taxon>
    </lineage>
</organism>
<dbReference type="AlphaFoldDB" id="A0A7X2Z273"/>
<gene>
    <name evidence="2" type="ORF">GNP95_11035</name>
</gene>
<accession>A0A7X2Z273</accession>
<feature type="coiled-coil region" evidence="1">
    <location>
        <begin position="83"/>
        <end position="123"/>
    </location>
</feature>
<comment type="caution">
    <text evidence="2">The sequence shown here is derived from an EMBL/GenBank/DDBJ whole genome shotgun (WGS) entry which is preliminary data.</text>
</comment>